<feature type="compositionally biased region" description="Polar residues" evidence="10">
    <location>
        <begin position="593"/>
        <end position="603"/>
    </location>
</feature>
<name>M8CFY4_AEGTA</name>
<dbReference type="GO" id="GO:0005634">
    <property type="term" value="C:nucleus"/>
    <property type="evidence" value="ECO:0007669"/>
    <property type="project" value="UniProtKB-SubCell"/>
</dbReference>
<evidence type="ECO:0000256" key="1">
    <source>
        <dbReference type="ARBA" id="ARBA00004123"/>
    </source>
</evidence>
<evidence type="ECO:0000256" key="9">
    <source>
        <dbReference type="ARBA" id="ARBA00023242"/>
    </source>
</evidence>
<dbReference type="InterPro" id="IPR011011">
    <property type="entry name" value="Znf_FYVE_PHD"/>
</dbReference>
<keyword evidence="4" id="KW-0808">Transferase</keyword>
<dbReference type="EnsemblPlants" id="EMT33143">
    <property type="protein sequence ID" value="EMT33143"/>
    <property type="gene ID" value="F775_03586"/>
</dbReference>
<comment type="subcellular location">
    <subcellularLocation>
        <location evidence="1">Nucleus</location>
    </subcellularLocation>
</comment>
<dbReference type="PANTHER" id="PTHR10782">
    <property type="entry name" value="ZINC FINGER MIZ DOMAIN-CONTAINING PROTEIN"/>
    <property type="match status" value="1"/>
</dbReference>
<feature type="domain" description="SAP" evidence="11">
    <location>
        <begin position="18"/>
        <end position="52"/>
    </location>
</feature>
<evidence type="ECO:0000256" key="3">
    <source>
        <dbReference type="ARBA" id="ARBA00005383"/>
    </source>
</evidence>
<dbReference type="GO" id="GO:0008270">
    <property type="term" value="F:zinc ion binding"/>
    <property type="evidence" value="ECO:0007669"/>
    <property type="project" value="UniProtKB-KW"/>
</dbReference>
<dbReference type="InterPro" id="IPR003034">
    <property type="entry name" value="SAP_dom"/>
</dbReference>
<feature type="region of interest" description="Disordered" evidence="10">
    <location>
        <begin position="593"/>
        <end position="629"/>
    </location>
</feature>
<protein>
    <submittedName>
        <fullName evidence="13">E3 SUMO-protein ligase SIZ2</fullName>
    </submittedName>
</protein>
<dbReference type="SUPFAM" id="SSF68906">
    <property type="entry name" value="SAP domain"/>
    <property type="match status" value="1"/>
</dbReference>
<dbReference type="InterPro" id="IPR057670">
    <property type="entry name" value="SH3_retrovirus"/>
</dbReference>
<accession>M8CFY4</accession>
<dbReference type="InterPro" id="IPR036361">
    <property type="entry name" value="SAP_dom_sf"/>
</dbReference>
<dbReference type="Gene3D" id="3.30.40.10">
    <property type="entry name" value="Zinc/RING finger domain, C3HC4 (zinc finger)"/>
    <property type="match status" value="2"/>
</dbReference>
<dbReference type="Gene3D" id="1.10.720.30">
    <property type="entry name" value="SAP domain"/>
    <property type="match status" value="1"/>
</dbReference>
<evidence type="ECO:0000256" key="10">
    <source>
        <dbReference type="SAM" id="MobiDB-lite"/>
    </source>
</evidence>
<dbReference type="CDD" id="cd15570">
    <property type="entry name" value="PHD_Bye1p_SIZ1_like"/>
    <property type="match status" value="1"/>
</dbReference>
<dbReference type="InterPro" id="IPR013083">
    <property type="entry name" value="Znf_RING/FYVE/PHD"/>
</dbReference>
<evidence type="ECO:0000313" key="13">
    <source>
        <dbReference type="EnsemblPlants" id="EMT33143"/>
    </source>
</evidence>
<dbReference type="InterPro" id="IPR001965">
    <property type="entry name" value="Znf_PHD"/>
</dbReference>
<dbReference type="UniPathway" id="UPA00886"/>
<dbReference type="GO" id="GO:0016925">
    <property type="term" value="P:protein sumoylation"/>
    <property type="evidence" value="ECO:0007669"/>
    <property type="project" value="UniProtKB-UniPathway"/>
</dbReference>
<feature type="region of interest" description="Disordered" evidence="10">
    <location>
        <begin position="960"/>
        <end position="995"/>
    </location>
</feature>
<feature type="region of interest" description="Disordered" evidence="10">
    <location>
        <begin position="713"/>
        <end position="757"/>
    </location>
</feature>
<comment type="pathway">
    <text evidence="2">Protein modification; protein sumoylation.</text>
</comment>
<dbReference type="PROSITE" id="PS01359">
    <property type="entry name" value="ZF_PHD_1"/>
    <property type="match status" value="1"/>
</dbReference>
<organism evidence="13">
    <name type="scientific">Aegilops tauschii</name>
    <name type="common">Tausch's goatgrass</name>
    <name type="synonym">Aegilops squarrosa</name>
    <dbReference type="NCBI Taxonomy" id="37682"/>
    <lineage>
        <taxon>Eukaryota</taxon>
        <taxon>Viridiplantae</taxon>
        <taxon>Streptophyta</taxon>
        <taxon>Embryophyta</taxon>
        <taxon>Tracheophyta</taxon>
        <taxon>Spermatophyta</taxon>
        <taxon>Magnoliopsida</taxon>
        <taxon>Liliopsida</taxon>
        <taxon>Poales</taxon>
        <taxon>Poaceae</taxon>
        <taxon>BOP clade</taxon>
        <taxon>Pooideae</taxon>
        <taxon>Triticodae</taxon>
        <taxon>Triticeae</taxon>
        <taxon>Triticinae</taxon>
        <taxon>Aegilops</taxon>
    </lineage>
</organism>
<evidence type="ECO:0000256" key="8">
    <source>
        <dbReference type="ARBA" id="ARBA00022833"/>
    </source>
</evidence>
<proteinExistence type="inferred from homology"/>
<keyword evidence="5" id="KW-0479">Metal-binding</keyword>
<feature type="region of interest" description="Disordered" evidence="10">
    <location>
        <begin position="506"/>
        <end position="549"/>
    </location>
</feature>
<dbReference type="InterPro" id="IPR004181">
    <property type="entry name" value="Znf_MIZ"/>
</dbReference>
<sequence>MEPESADDAALAGCKDKLKHFRIKELKDVLHLLGLSKQGKKQELVDKILTILSDQQDQASPNQIDSGQSVKPKKKLNGSAQKDVNVRCPCGSSIANGSMIKCDNPQCNVWQHVGCVIISEKSAESVPQELPSSFYCDICRINKADPFWVTINHPLLPTSIAPSKIATDGSYTIQYLEKTFPLSRANREMLQKAEYDIQVWCILLDDQVPFRMQWPLHSDMQINGVQVRVVNRQPTQQLGANGRDDGPVLTEYCKEGPNKIVLSRSDSRMFSLGVRIAKRRSLQEVLNLVPKEHDGEKFDHALARVRRCVGGGAEADNADSDSDIEVVADRVSVNLRCPMTGSRIKIAGRFKPCVHMGCFDLEAFVELNQRSRKNYSLDDIIIDPYFNWITSLWQCPICLKNYSLDDIIIDPYFNWITSLIQSCEDDVSEIDVKPDGSWRVKGGAELKDLTRWHLPDGALSVATNIGSKINTSIVKHEIKEESLSDQLGSRIKLGIRKNNNGKWEITKRGDVNSTQSSDGDHAEHFKNGNFITPTSNNDHEDTEDLEPGQYDYPMSNVHDLDSSPIDEHVPAVSREQDIIVLSDSDDDNVTVLSPNALNSSSADDTGVPFTPNPPETKGTSEEQPGGGLDEASYLMFSEDFDDLGQLSFWQYPSNPQDHPGLQLTNNLGEVQNNTANHQPLHEPVAAAANLLEHGHNNCIDESQASIASNCVTAKKASQKRRNPEDEITALDASAMDDDLPGERPGGPLSPARQQSAGAQKVAGLQVEDPTIPLFPGHPPYGHAKRRELLSTLHRKYLQGHPPYGHAKRRELLSTLHRKYLQGHIGVKRMKKLHADGILESLDYESLDACEPCLLGKMTKTPFSRTMERATDLLEIIHTDVYGPMNIEARGGFHPDKLEPKSQKCVFIGYPKENVGYTFYHRSEGKNFVAKSGSFLEKEFISKEVSGRKVELDEVTVPAPLLESSSSQKSVPVTPTPISEEANDDDHVTSDQVTIEPRRSARVRSAPRWYGIPVLEVMLLDHDEPTNYEEAMMPTALY</sequence>
<keyword evidence="9" id="KW-0539">Nucleus</keyword>
<dbReference type="AlphaFoldDB" id="M8CFY4"/>
<evidence type="ECO:0000256" key="6">
    <source>
        <dbReference type="ARBA" id="ARBA00022771"/>
    </source>
</evidence>
<dbReference type="GO" id="GO:0000785">
    <property type="term" value="C:chromatin"/>
    <property type="evidence" value="ECO:0007669"/>
    <property type="project" value="TreeGrafter"/>
</dbReference>
<dbReference type="PANTHER" id="PTHR10782:SF42">
    <property type="entry name" value="E3 SUMO-PROTEIN LIGASE SIZ2"/>
    <property type="match status" value="1"/>
</dbReference>
<evidence type="ECO:0000256" key="4">
    <source>
        <dbReference type="ARBA" id="ARBA00022679"/>
    </source>
</evidence>
<evidence type="ECO:0000259" key="11">
    <source>
        <dbReference type="PROSITE" id="PS50800"/>
    </source>
</evidence>
<keyword evidence="6" id="KW-0863">Zinc-finger</keyword>
<dbReference type="Pfam" id="PF02891">
    <property type="entry name" value="zf-MIZ"/>
    <property type="match status" value="1"/>
</dbReference>
<feature type="region of interest" description="Disordered" evidence="10">
    <location>
        <begin position="59"/>
        <end position="78"/>
    </location>
</feature>
<dbReference type="Pfam" id="PF02037">
    <property type="entry name" value="SAP"/>
    <property type="match status" value="1"/>
</dbReference>
<dbReference type="SMART" id="SM00249">
    <property type="entry name" value="PHD"/>
    <property type="match status" value="1"/>
</dbReference>
<feature type="domain" description="SP-RING-type" evidence="12">
    <location>
        <begin position="320"/>
        <end position="422"/>
    </location>
</feature>
<dbReference type="PROSITE" id="PS50800">
    <property type="entry name" value="SAP"/>
    <property type="match status" value="1"/>
</dbReference>
<dbReference type="SUPFAM" id="SSF57903">
    <property type="entry name" value="FYVE/PHD zinc finger"/>
    <property type="match status" value="1"/>
</dbReference>
<feature type="compositionally biased region" description="Polar residues" evidence="10">
    <location>
        <begin position="962"/>
        <end position="976"/>
    </location>
</feature>
<dbReference type="SMART" id="SM00513">
    <property type="entry name" value="SAP"/>
    <property type="match status" value="1"/>
</dbReference>
<dbReference type="Pfam" id="PF25597">
    <property type="entry name" value="SH3_retrovirus"/>
    <property type="match status" value="1"/>
</dbReference>
<evidence type="ECO:0000259" key="12">
    <source>
        <dbReference type="PROSITE" id="PS51044"/>
    </source>
</evidence>
<reference evidence="13" key="1">
    <citation type="submission" date="2015-06" db="UniProtKB">
        <authorList>
            <consortium name="EnsemblPlants"/>
        </authorList>
    </citation>
    <scope>IDENTIFICATION</scope>
</reference>
<dbReference type="FunFam" id="1.10.720.30:FF:000027">
    <property type="entry name" value="E3 SUMO-protein ligase SIZ1"/>
    <property type="match status" value="1"/>
</dbReference>
<dbReference type="GO" id="GO:0061665">
    <property type="term" value="F:SUMO ligase activity"/>
    <property type="evidence" value="ECO:0007669"/>
    <property type="project" value="TreeGrafter"/>
</dbReference>
<keyword evidence="8" id="KW-0862">Zinc</keyword>
<evidence type="ECO:0000256" key="5">
    <source>
        <dbReference type="ARBA" id="ARBA00022723"/>
    </source>
</evidence>
<comment type="similarity">
    <text evidence="3">Belongs to the PIAS family.</text>
</comment>
<keyword evidence="7" id="KW-0833">Ubl conjugation pathway</keyword>
<evidence type="ECO:0000256" key="2">
    <source>
        <dbReference type="ARBA" id="ARBA00004718"/>
    </source>
</evidence>
<dbReference type="InterPro" id="IPR019786">
    <property type="entry name" value="Zinc_finger_PHD-type_CS"/>
</dbReference>
<feature type="compositionally biased region" description="Polar residues" evidence="10">
    <location>
        <begin position="59"/>
        <end position="69"/>
    </location>
</feature>
<evidence type="ECO:0000256" key="7">
    <source>
        <dbReference type="ARBA" id="ARBA00022786"/>
    </source>
</evidence>
<dbReference type="PROSITE" id="PS51044">
    <property type="entry name" value="ZF_SP_RING"/>
    <property type="match status" value="1"/>
</dbReference>